<feature type="region of interest" description="Disordered" evidence="1">
    <location>
        <begin position="134"/>
        <end position="180"/>
    </location>
</feature>
<dbReference type="AlphaFoldDB" id="A0AAN6RBA6"/>
<evidence type="ECO:0000313" key="3">
    <source>
        <dbReference type="Proteomes" id="UP001280581"/>
    </source>
</evidence>
<accession>A0AAN6RBA6</accession>
<comment type="caution">
    <text evidence="2">The sequence shown here is derived from an EMBL/GenBank/DDBJ whole genome shotgun (WGS) entry which is preliminary data.</text>
</comment>
<dbReference type="EMBL" id="WVTA01000021">
    <property type="protein sequence ID" value="KAK3196994.1"/>
    <property type="molecule type" value="Genomic_DNA"/>
</dbReference>
<keyword evidence="3" id="KW-1185">Reference proteome</keyword>
<evidence type="ECO:0000313" key="2">
    <source>
        <dbReference type="EMBL" id="KAK3196994.1"/>
    </source>
</evidence>
<sequence length="291" mass="32140">MFIPRSKNTRFPPPLNIHNPQLHLIPIHPPPHLRIRPIPLIQNSIMRLQPRPRTPNRRPPLRLQLNPRIRPLLRRNQRLTTQRRPQNLRQQKRHHGLDPRRSRTHQADVRLRRVPNRDVVRIPAGVEIRVRQRNRHARHADYARDGSQRAETYDGDEGPALAGGNVEVEDAGEDDDHEGDVDEDVDAAVDVEGAEVAGVAFCGGAAFGPVHVDGVALEDVEEEEGDVGDGDEGDEALDDALVEEAFGEDAGVGHADAEFGEGERGEEDDVSGVGPFLTVDGVVGVVLDDVS</sequence>
<dbReference type="Proteomes" id="UP001280581">
    <property type="component" value="Unassembled WGS sequence"/>
</dbReference>
<gene>
    <name evidence="2" type="ORF">GRF29_1536g275205</name>
</gene>
<feature type="region of interest" description="Disordered" evidence="1">
    <location>
        <begin position="67"/>
        <end position="107"/>
    </location>
</feature>
<protein>
    <submittedName>
        <fullName evidence="2">Uncharacterized protein</fullName>
    </submittedName>
</protein>
<feature type="compositionally biased region" description="Acidic residues" evidence="1">
    <location>
        <begin position="167"/>
        <end position="180"/>
    </location>
</feature>
<evidence type="ECO:0000256" key="1">
    <source>
        <dbReference type="SAM" id="MobiDB-lite"/>
    </source>
</evidence>
<feature type="compositionally biased region" description="Basic and acidic residues" evidence="1">
    <location>
        <begin position="139"/>
        <end position="152"/>
    </location>
</feature>
<organism evidence="2 3">
    <name type="scientific">Pseudopithomyces chartarum</name>
    <dbReference type="NCBI Taxonomy" id="1892770"/>
    <lineage>
        <taxon>Eukaryota</taxon>
        <taxon>Fungi</taxon>
        <taxon>Dikarya</taxon>
        <taxon>Ascomycota</taxon>
        <taxon>Pezizomycotina</taxon>
        <taxon>Dothideomycetes</taxon>
        <taxon>Pleosporomycetidae</taxon>
        <taxon>Pleosporales</taxon>
        <taxon>Massarineae</taxon>
        <taxon>Didymosphaeriaceae</taxon>
        <taxon>Pseudopithomyces</taxon>
    </lineage>
</organism>
<reference evidence="2 3" key="1">
    <citation type="submission" date="2021-02" db="EMBL/GenBank/DDBJ databases">
        <title>Genome assembly of Pseudopithomyces chartarum.</title>
        <authorList>
            <person name="Jauregui R."/>
            <person name="Singh J."/>
            <person name="Voisey C."/>
        </authorList>
    </citation>
    <scope>NUCLEOTIDE SEQUENCE [LARGE SCALE GENOMIC DNA]</scope>
    <source>
        <strain evidence="2 3">AGR01</strain>
    </source>
</reference>
<name>A0AAN6RBA6_9PLEO</name>
<feature type="compositionally biased region" description="Basic and acidic residues" evidence="1">
    <location>
        <begin position="96"/>
        <end position="107"/>
    </location>
</feature>
<feature type="region of interest" description="Disordered" evidence="1">
    <location>
        <begin position="246"/>
        <end position="275"/>
    </location>
</feature>
<proteinExistence type="predicted"/>
<feature type="compositionally biased region" description="Low complexity" evidence="1">
    <location>
        <begin position="78"/>
        <end position="89"/>
    </location>
</feature>